<dbReference type="GO" id="GO:0005975">
    <property type="term" value="P:carbohydrate metabolic process"/>
    <property type="evidence" value="ECO:0007669"/>
    <property type="project" value="InterPro"/>
</dbReference>
<evidence type="ECO:0000256" key="4">
    <source>
        <dbReference type="ARBA" id="ARBA00020295"/>
    </source>
</evidence>
<evidence type="ECO:0000256" key="5">
    <source>
        <dbReference type="ARBA" id="ARBA00022676"/>
    </source>
</evidence>
<dbReference type="GO" id="GO:0004134">
    <property type="term" value="F:4-alpha-glucanotransferase activity"/>
    <property type="evidence" value="ECO:0007669"/>
    <property type="project" value="UniProtKB-EC"/>
</dbReference>
<dbReference type="EC" id="2.4.1.25" evidence="3 10"/>
<dbReference type="RefSeq" id="WP_204700641.1">
    <property type="nucleotide sequence ID" value="NZ_JAFBDQ010000003.1"/>
</dbReference>
<name>A0A938XVD5_9FIRM</name>
<protein>
    <recommendedName>
        <fullName evidence="4 10">4-alpha-glucanotransferase</fullName>
        <ecNumber evidence="3 10">2.4.1.25</ecNumber>
    </recommendedName>
    <alternativeName>
        <fullName evidence="8 10">Amylomaltase</fullName>
    </alternativeName>
    <alternativeName>
        <fullName evidence="9 10">Disproportionating enzyme</fullName>
    </alternativeName>
</protein>
<comment type="catalytic activity">
    <reaction evidence="1 10">
        <text>Transfers a segment of a (1-&gt;4)-alpha-D-glucan to a new position in an acceptor, which may be glucose or a (1-&gt;4)-alpha-D-glucan.</text>
        <dbReference type="EC" id="2.4.1.25"/>
    </reaction>
</comment>
<keyword evidence="12" id="KW-1185">Reference proteome</keyword>
<keyword evidence="7 10" id="KW-0119">Carbohydrate metabolism</keyword>
<evidence type="ECO:0000313" key="11">
    <source>
        <dbReference type="EMBL" id="MBM7555930.1"/>
    </source>
</evidence>
<dbReference type="EMBL" id="JAFBDQ010000003">
    <property type="protein sequence ID" value="MBM7555930.1"/>
    <property type="molecule type" value="Genomic_DNA"/>
</dbReference>
<sequence>MKFKRNSGVFLHPTSLPGKYGIGSLGEEAYEFIDFLNEAGQKVWQMCPLGPTGYGDSPYQCFSAFAGNPYLIDLEKLLAEGYLVQDDLEEEIDFPTDRVDYGQVIDFKMPLLRKAFNNFKKSATEKEKEDFADFCAENADWLDDYALFRAIKEKFGGVAWTEWDDDIRFREEEALKKYRAESEEKIEFRKFLQYIFFQQWAEVKEYANQKGIKILGDIPIFVAMDSADAWANPEMFFFDEDLKPTKVAGVPPDYFNENGQLWGNPLYKWDKLQKNNYQWWVKRVEKQLDLVDIIRLDHFRGFSQYWAVPYGAETAINGEWEDGPGKELFKVIKSELGELPIVAEDLGVVTDDVEELRDHFNFPGMKILQFAFDNQEQNDYLPPYEDENCIVYTGTHDNNTTLGWYEEDLVAEDETDMLKFLDENLEVRHDDIVWDLIELGWQSKAVMAIAPLQDFLTLGSEARFNTPGTSSGNWQWRYTKDMIDENLIERIKGVTERNDRV</sequence>
<dbReference type="NCBIfam" id="NF011080">
    <property type="entry name" value="PRK14508.1-3"/>
    <property type="match status" value="1"/>
</dbReference>
<evidence type="ECO:0000256" key="10">
    <source>
        <dbReference type="RuleBase" id="RU361207"/>
    </source>
</evidence>
<accession>A0A938XVD5</accession>
<dbReference type="PANTHER" id="PTHR32438:SF5">
    <property type="entry name" value="4-ALPHA-GLUCANOTRANSFERASE DPE1, CHLOROPLASTIC_AMYLOPLASTIC"/>
    <property type="match status" value="1"/>
</dbReference>
<evidence type="ECO:0000313" key="12">
    <source>
        <dbReference type="Proteomes" id="UP000774000"/>
    </source>
</evidence>
<comment type="similarity">
    <text evidence="2 10">Belongs to the disproportionating enzyme family.</text>
</comment>
<dbReference type="Pfam" id="PF02446">
    <property type="entry name" value="Glyco_hydro_77"/>
    <property type="match status" value="1"/>
</dbReference>
<evidence type="ECO:0000256" key="7">
    <source>
        <dbReference type="ARBA" id="ARBA00023277"/>
    </source>
</evidence>
<evidence type="ECO:0000256" key="6">
    <source>
        <dbReference type="ARBA" id="ARBA00022679"/>
    </source>
</evidence>
<evidence type="ECO:0000256" key="2">
    <source>
        <dbReference type="ARBA" id="ARBA00005684"/>
    </source>
</evidence>
<evidence type="ECO:0000256" key="1">
    <source>
        <dbReference type="ARBA" id="ARBA00000439"/>
    </source>
</evidence>
<dbReference type="Proteomes" id="UP000774000">
    <property type="component" value="Unassembled WGS sequence"/>
</dbReference>
<dbReference type="SUPFAM" id="SSF51445">
    <property type="entry name" value="(Trans)glycosidases"/>
    <property type="match status" value="1"/>
</dbReference>
<dbReference type="PANTHER" id="PTHR32438">
    <property type="entry name" value="4-ALPHA-GLUCANOTRANSFERASE DPE1, CHLOROPLASTIC/AMYLOPLASTIC"/>
    <property type="match status" value="1"/>
</dbReference>
<evidence type="ECO:0000256" key="8">
    <source>
        <dbReference type="ARBA" id="ARBA00031423"/>
    </source>
</evidence>
<dbReference type="InterPro" id="IPR003385">
    <property type="entry name" value="Glyco_hydro_77"/>
</dbReference>
<dbReference type="NCBIfam" id="TIGR00217">
    <property type="entry name" value="malQ"/>
    <property type="match status" value="1"/>
</dbReference>
<dbReference type="NCBIfam" id="NF011079">
    <property type="entry name" value="PRK14508.1-2"/>
    <property type="match status" value="1"/>
</dbReference>
<gene>
    <name evidence="11" type="ORF">JOC47_000764</name>
</gene>
<evidence type="ECO:0000256" key="9">
    <source>
        <dbReference type="ARBA" id="ARBA00031501"/>
    </source>
</evidence>
<reference evidence="11" key="1">
    <citation type="submission" date="2021-01" db="EMBL/GenBank/DDBJ databases">
        <title>Genomic Encyclopedia of Type Strains, Phase IV (KMG-IV): sequencing the most valuable type-strain genomes for metagenomic binning, comparative biology and taxonomic classification.</title>
        <authorList>
            <person name="Goeker M."/>
        </authorList>
    </citation>
    <scope>NUCLEOTIDE SEQUENCE</scope>
    <source>
        <strain evidence="11">DSM 23230</strain>
    </source>
</reference>
<comment type="caution">
    <text evidence="11">The sequence shown here is derived from an EMBL/GenBank/DDBJ whole genome shotgun (WGS) entry which is preliminary data.</text>
</comment>
<dbReference type="Gene3D" id="3.20.20.80">
    <property type="entry name" value="Glycosidases"/>
    <property type="match status" value="1"/>
</dbReference>
<keyword evidence="5 10" id="KW-0328">Glycosyltransferase</keyword>
<dbReference type="InterPro" id="IPR017853">
    <property type="entry name" value="GH"/>
</dbReference>
<evidence type="ECO:0000256" key="3">
    <source>
        <dbReference type="ARBA" id="ARBA00012560"/>
    </source>
</evidence>
<dbReference type="AlphaFoldDB" id="A0A938XVD5"/>
<organism evidence="11 12">
    <name type="scientific">Halanaerobacter jeridensis</name>
    <dbReference type="NCBI Taxonomy" id="706427"/>
    <lineage>
        <taxon>Bacteria</taxon>
        <taxon>Bacillati</taxon>
        <taxon>Bacillota</taxon>
        <taxon>Clostridia</taxon>
        <taxon>Halanaerobiales</taxon>
        <taxon>Halobacteroidaceae</taxon>
        <taxon>Halanaerobacter</taxon>
    </lineage>
</organism>
<keyword evidence="6 10" id="KW-0808">Transferase</keyword>
<proteinExistence type="inferred from homology"/>